<dbReference type="Proteomes" id="UP000613401">
    <property type="component" value="Unassembled WGS sequence"/>
</dbReference>
<gene>
    <name evidence="5" type="ORF">GCG54_00010198</name>
</gene>
<protein>
    <recommendedName>
        <fullName evidence="7">NACHT domain-containing protein</fullName>
    </recommendedName>
</protein>
<evidence type="ECO:0000313" key="6">
    <source>
        <dbReference type="Proteomes" id="UP000613401"/>
    </source>
</evidence>
<dbReference type="SUPFAM" id="SSF48403">
    <property type="entry name" value="Ankyrin repeat"/>
    <property type="match status" value="2"/>
</dbReference>
<dbReference type="PANTHER" id="PTHR10039:SF16">
    <property type="entry name" value="GPI INOSITOL-DEACYLASE"/>
    <property type="match status" value="1"/>
</dbReference>
<organism evidence="5 6">
    <name type="scientific">Colletotrichum gloeosporioides</name>
    <name type="common">Anthracnose fungus</name>
    <name type="synonym">Glomerella cingulata</name>
    <dbReference type="NCBI Taxonomy" id="474922"/>
    <lineage>
        <taxon>Eukaryota</taxon>
        <taxon>Fungi</taxon>
        <taxon>Dikarya</taxon>
        <taxon>Ascomycota</taxon>
        <taxon>Pezizomycotina</taxon>
        <taxon>Sordariomycetes</taxon>
        <taxon>Hypocreomycetidae</taxon>
        <taxon>Glomerellales</taxon>
        <taxon>Glomerellaceae</taxon>
        <taxon>Colletotrichum</taxon>
        <taxon>Colletotrichum gloeosporioides species complex</taxon>
    </lineage>
</organism>
<dbReference type="Gene3D" id="1.25.40.20">
    <property type="entry name" value="Ankyrin repeat-containing domain"/>
    <property type="match status" value="2"/>
</dbReference>
<proteinExistence type="predicted"/>
<evidence type="ECO:0000259" key="3">
    <source>
        <dbReference type="Pfam" id="PF17111"/>
    </source>
</evidence>
<evidence type="ECO:0000256" key="2">
    <source>
        <dbReference type="SAM" id="Coils"/>
    </source>
</evidence>
<keyword evidence="2" id="KW-0175">Coiled coil</keyword>
<dbReference type="Gene3D" id="3.40.50.300">
    <property type="entry name" value="P-loop containing nucleotide triphosphate hydrolases"/>
    <property type="match status" value="1"/>
</dbReference>
<evidence type="ECO:0008006" key="7">
    <source>
        <dbReference type="Google" id="ProtNLM"/>
    </source>
</evidence>
<dbReference type="Pfam" id="PF24883">
    <property type="entry name" value="NPHP3_N"/>
    <property type="match status" value="1"/>
</dbReference>
<reference evidence="5" key="1">
    <citation type="journal article" date="2020" name="Phytopathology">
        <title>Genome sequence and comparative analysis of Colletotrichum gloeosporioides isolated from Liriodendron leaves.</title>
        <authorList>
            <person name="Fu F.F."/>
            <person name="Hao Z."/>
            <person name="Wang P."/>
            <person name="Lu Y."/>
            <person name="Xue L.J."/>
            <person name="Wei G."/>
            <person name="Tian Y."/>
            <person name="Baishi H."/>
            <person name="Xu H."/>
            <person name="Shi J."/>
            <person name="Cheng T."/>
            <person name="Wang G."/>
            <person name="Yi Y."/>
            <person name="Chen J."/>
        </authorList>
    </citation>
    <scope>NUCLEOTIDE SEQUENCE</scope>
    <source>
        <strain evidence="5">Lc1</strain>
    </source>
</reference>
<comment type="caution">
    <text evidence="5">The sequence shown here is derived from an EMBL/GenBank/DDBJ whole genome shotgun (WGS) entry which is preliminary data.</text>
</comment>
<dbReference type="InterPro" id="IPR002110">
    <property type="entry name" value="Ankyrin_rpt"/>
</dbReference>
<keyword evidence="1" id="KW-0677">Repeat</keyword>
<evidence type="ECO:0000313" key="5">
    <source>
        <dbReference type="EMBL" id="KAF3800925.1"/>
    </source>
</evidence>
<dbReference type="Pfam" id="PF17111">
    <property type="entry name" value="PigL_N"/>
    <property type="match status" value="1"/>
</dbReference>
<dbReference type="EMBL" id="WVTB01000071">
    <property type="protein sequence ID" value="KAF3800925.1"/>
    <property type="molecule type" value="Genomic_DNA"/>
</dbReference>
<dbReference type="InterPro" id="IPR031348">
    <property type="entry name" value="PigL_N"/>
</dbReference>
<dbReference type="Pfam" id="PF13637">
    <property type="entry name" value="Ank_4"/>
    <property type="match status" value="1"/>
</dbReference>
<dbReference type="InterPro" id="IPR036770">
    <property type="entry name" value="Ankyrin_rpt-contain_sf"/>
</dbReference>
<dbReference type="RefSeq" id="XP_045260084.1">
    <property type="nucleotide sequence ID" value="XM_045410129.1"/>
</dbReference>
<feature type="domain" description="Azaphilone pigments biosynthesis cluster protein L N-terminal" evidence="3">
    <location>
        <begin position="2"/>
        <end position="139"/>
    </location>
</feature>
<dbReference type="InterPro" id="IPR056884">
    <property type="entry name" value="NPHP3-like_N"/>
</dbReference>
<accession>A0A8H4CBE3</accession>
<keyword evidence="6" id="KW-1185">Reference proteome</keyword>
<dbReference type="GeneID" id="69017330"/>
<reference evidence="5" key="2">
    <citation type="submission" date="2020-03" db="EMBL/GenBank/DDBJ databases">
        <authorList>
            <person name="Fu F.-F."/>
            <person name="Chen J."/>
        </authorList>
    </citation>
    <scope>NUCLEOTIDE SEQUENCE</scope>
    <source>
        <strain evidence="5">Lc1</strain>
    </source>
</reference>
<sequence>MADPLSISASIAGLVTLADVVFLRLTKYIKSVKNAEKEVADLRKEVNLLGGAVNMLSRLASGHEMEDEPFNKDFRMHHIEGCASILNEISQRTRKYDTNPKGKLQRLMWPYTSSKTKELLADLSRHKENINLALTANSMDALLRCLANEEDRARTTADIQADVKKTREIVVRIQEDSHRKSVLQFFLPYNPQPNYDMSVKLRHPRTGMWLERLPIFQTWLMSPGSRLWLSGIPGAGKTVLAGSIIGHALGRSSNTVATGFFFWALAHQLAKQNEQAYVMLEEYYCELHPEKGLSGSPDPDDLIKVILTMAQVFDQVYLIIDGLDECQDTTGEVVRALCAIAESSDEISMAVLSRDEDNIRDHLSDPEIDFVNVQIAAHKEDITEYVTSEIQQRIRTKRLHFEDLSLEGEIVDGLVEGANGMFRWVACQLDNLGYCMSDEQCREALRSLPPDLPETYMRILERVPNAQRSYVQITLDLIAYADPKLSIAQLREILSVPSNGSLLKASGLIREDAITRHCSSLIRRSNDGQYLEFAHFSVQEFLTSGVLRSSEFQMFSISRSKCNRLLAMRCLEYLQLENFNRLPTPTVQHLSEIEKTAQDHPLYSYAATHWMYYSREEWEDPAMLASAKCLFDPCKTPCFTYWAVVLVLEMRSWAVKLGNHAKVDLIKEILDNDFHPLHFAATLSLPEISSFLLADMECQRKETLIERAFKCSLDCLYGSLKLLCGGTFDRWNEAQRCLGTDTSGTHYTLQTIRIFIQRFRGTPKSFISLAMSCWARTFDFSVVELLVTEGTTLARSDLDCVSQELQSLIDSDGTYVSSERMHSLCRFCKSLSCMIDKSALHLELCRIVWRFSLMLAGDADDVKTYNIDSRISEDRLSLEKLAKWACHEINIDLLRTAAGDARIDLSSIIDLSTGNTLLHNLVLGDHETLRDAVDETYWEIAIEAMLDVLLDNGCNLCARNNKGHTPFSLALEQQETDLAQILSEEEAFGCGAWDSPIPILLLIAESGTDQILDRLLGLGFQTSPADYLCETPLHRLGAQTTFAFAARFEELLPGSRELQSDGKMPWEYYLEIMDFDPPSSEILNFLIQPLLLDSKDVEASRIWDHYTKGFSLPASRKGYQAADQIFTSLVHTGVLRHYEKVQSQSGLLSLSSVFSVFVENPSTPNFPLADSTICLLIESTEYWSTFQESPSACQLLKLSASLQYDKAVEQLLQRGVEVNRRVGGVSAIEHVCALPAINDKSVSRFQNLLKHAVPAFLNQTNPNSGLGLIHISNPRDKAHFRRKILEITVESGANPNLRTTTRFQSPGMVYHLEERNFDLASVLLERGADLTILCKDGWSPLHMAAFRNATGFLSKLISPKDSYGTLNWEIGCR</sequence>
<evidence type="ECO:0000256" key="1">
    <source>
        <dbReference type="ARBA" id="ARBA00022737"/>
    </source>
</evidence>
<dbReference type="PANTHER" id="PTHR10039">
    <property type="entry name" value="AMELOGENIN"/>
    <property type="match status" value="1"/>
</dbReference>
<feature type="domain" description="Nephrocystin 3-like N-terminal" evidence="4">
    <location>
        <begin position="206"/>
        <end position="354"/>
    </location>
</feature>
<feature type="coiled-coil region" evidence="2">
    <location>
        <begin position="25"/>
        <end position="52"/>
    </location>
</feature>
<name>A0A8H4CBE3_COLGL</name>
<dbReference type="InterPro" id="IPR027417">
    <property type="entry name" value="P-loop_NTPase"/>
</dbReference>
<dbReference type="SUPFAM" id="SSF52540">
    <property type="entry name" value="P-loop containing nucleoside triphosphate hydrolases"/>
    <property type="match status" value="1"/>
</dbReference>
<evidence type="ECO:0000259" key="4">
    <source>
        <dbReference type="Pfam" id="PF24883"/>
    </source>
</evidence>